<proteinExistence type="predicted"/>
<gene>
    <name evidence="6" type="ORF">S01H4_55573</name>
</gene>
<evidence type="ECO:0000256" key="1">
    <source>
        <dbReference type="ARBA" id="ARBA00022438"/>
    </source>
</evidence>
<evidence type="ECO:0000313" key="6">
    <source>
        <dbReference type="EMBL" id="GAH07297.1"/>
    </source>
</evidence>
<evidence type="ECO:0000256" key="2">
    <source>
        <dbReference type="ARBA" id="ARBA00022670"/>
    </source>
</evidence>
<name>X1CI16_9ZZZZ</name>
<dbReference type="SUPFAM" id="SSF103642">
    <property type="entry name" value="Sec-C motif"/>
    <property type="match status" value="1"/>
</dbReference>
<dbReference type="GO" id="GO:0070006">
    <property type="term" value="F:metalloaminopeptidase activity"/>
    <property type="evidence" value="ECO:0007669"/>
    <property type="project" value="InterPro"/>
</dbReference>
<dbReference type="InterPro" id="IPR001714">
    <property type="entry name" value="Pept_M24_MAP"/>
</dbReference>
<dbReference type="AlphaFoldDB" id="X1CI16"/>
<keyword evidence="4" id="KW-0378">Hydrolase</keyword>
<dbReference type="PANTHER" id="PTHR43330">
    <property type="entry name" value="METHIONINE AMINOPEPTIDASE"/>
    <property type="match status" value="1"/>
</dbReference>
<dbReference type="PANTHER" id="PTHR43330:SF8">
    <property type="entry name" value="METHIONINE AMINOPEPTIDASE 1D, MITOCHONDRIAL"/>
    <property type="match status" value="1"/>
</dbReference>
<dbReference type="SUPFAM" id="SSF55920">
    <property type="entry name" value="Creatinase/aminopeptidase"/>
    <property type="match status" value="1"/>
</dbReference>
<dbReference type="PRINTS" id="PR00599">
    <property type="entry name" value="MAPEPTIDASE"/>
</dbReference>
<feature type="non-terminal residue" evidence="6">
    <location>
        <position position="1"/>
    </location>
</feature>
<evidence type="ECO:0000259" key="5">
    <source>
        <dbReference type="Pfam" id="PF00557"/>
    </source>
</evidence>
<dbReference type="InterPro" id="IPR004027">
    <property type="entry name" value="SEC_C_motif"/>
</dbReference>
<evidence type="ECO:0000256" key="4">
    <source>
        <dbReference type="ARBA" id="ARBA00022801"/>
    </source>
</evidence>
<keyword evidence="1" id="KW-0031">Aminopeptidase</keyword>
<dbReference type="EMBL" id="BART01032089">
    <property type="protein sequence ID" value="GAH07297.1"/>
    <property type="molecule type" value="Genomic_DNA"/>
</dbReference>
<protein>
    <recommendedName>
        <fullName evidence="5">Peptidase M24 domain-containing protein</fullName>
    </recommendedName>
</protein>
<dbReference type="Pfam" id="PF00557">
    <property type="entry name" value="Peptidase_M24"/>
    <property type="match status" value="1"/>
</dbReference>
<dbReference type="CDD" id="cd01086">
    <property type="entry name" value="MetAP1"/>
    <property type="match status" value="1"/>
</dbReference>
<keyword evidence="3" id="KW-0479">Metal-binding</keyword>
<dbReference type="PROSITE" id="PS00680">
    <property type="entry name" value="MAP_1"/>
    <property type="match status" value="1"/>
</dbReference>
<reference evidence="6" key="1">
    <citation type="journal article" date="2014" name="Front. Microbiol.">
        <title>High frequency of phylogenetically diverse reductive dehalogenase-homologous genes in deep subseafloor sedimentary metagenomes.</title>
        <authorList>
            <person name="Kawai M."/>
            <person name="Futagami T."/>
            <person name="Toyoda A."/>
            <person name="Takaki Y."/>
            <person name="Nishi S."/>
            <person name="Hori S."/>
            <person name="Arai W."/>
            <person name="Tsubouchi T."/>
            <person name="Morono Y."/>
            <person name="Uchiyama I."/>
            <person name="Ito T."/>
            <person name="Fujiyama A."/>
            <person name="Inagaki F."/>
            <person name="Takami H."/>
        </authorList>
    </citation>
    <scope>NUCLEOTIDE SEQUENCE</scope>
    <source>
        <strain evidence="6">Expedition CK06-06</strain>
    </source>
</reference>
<accession>X1CI16</accession>
<dbReference type="InterPro" id="IPR002467">
    <property type="entry name" value="Pept_M24A_MAP1"/>
</dbReference>
<feature type="domain" description="Peptidase M24" evidence="5">
    <location>
        <begin position="71"/>
        <end position="241"/>
    </location>
</feature>
<dbReference type="GO" id="GO:0006508">
    <property type="term" value="P:proteolysis"/>
    <property type="evidence" value="ECO:0007669"/>
    <property type="project" value="UniProtKB-KW"/>
</dbReference>
<sequence>AFKPYSYVSCTGKMMKNKTAKIGRNDPCPCGSELKYKKCCLAKPTSKHKNLEALYAKKYRIRLKQPKDIEGIKMAGRLAIDTLDIIELEIRTGMTTDNINTIAHKFTLKNGAIPAPLNYRGFPKSVCVSVNETICHGIPGKRILQDGDIVNVDVTPILNGYYADANKTFFVGEPEPEARKIVHVARESLRRGISMVKAGNTIGDIGWAIQKYAEGEGCSVVREFVGHGVGFDFHESPQVPHFGRRGEGI</sequence>
<dbReference type="GO" id="GO:0046872">
    <property type="term" value="F:metal ion binding"/>
    <property type="evidence" value="ECO:0007669"/>
    <property type="project" value="UniProtKB-KW"/>
</dbReference>
<keyword evidence="2" id="KW-0645">Protease</keyword>
<dbReference type="Gene3D" id="3.10.450.50">
    <property type="match status" value="1"/>
</dbReference>
<feature type="non-terminal residue" evidence="6">
    <location>
        <position position="249"/>
    </location>
</feature>
<dbReference type="InterPro" id="IPR036005">
    <property type="entry name" value="Creatinase/aminopeptidase-like"/>
</dbReference>
<dbReference type="Gene3D" id="3.90.230.10">
    <property type="entry name" value="Creatinase/methionine aminopeptidase superfamily"/>
    <property type="match status" value="1"/>
</dbReference>
<dbReference type="Pfam" id="PF02810">
    <property type="entry name" value="SEC-C"/>
    <property type="match status" value="1"/>
</dbReference>
<dbReference type="InterPro" id="IPR000994">
    <property type="entry name" value="Pept_M24"/>
</dbReference>
<comment type="caution">
    <text evidence="6">The sequence shown here is derived from an EMBL/GenBank/DDBJ whole genome shotgun (WGS) entry which is preliminary data.</text>
</comment>
<evidence type="ECO:0000256" key="3">
    <source>
        <dbReference type="ARBA" id="ARBA00022723"/>
    </source>
</evidence>
<organism evidence="6">
    <name type="scientific">marine sediment metagenome</name>
    <dbReference type="NCBI Taxonomy" id="412755"/>
    <lineage>
        <taxon>unclassified sequences</taxon>
        <taxon>metagenomes</taxon>
        <taxon>ecological metagenomes</taxon>
    </lineage>
</organism>
<dbReference type="NCBIfam" id="TIGR00500">
    <property type="entry name" value="met_pdase_I"/>
    <property type="match status" value="1"/>
</dbReference>